<gene>
    <name evidence="2" type="ORF">OUZ56_028591</name>
</gene>
<protein>
    <submittedName>
        <fullName evidence="2">Uncharacterized protein</fullName>
    </submittedName>
</protein>
<accession>A0ABR0B4C4</accession>
<evidence type="ECO:0000313" key="2">
    <source>
        <dbReference type="EMBL" id="KAK4036541.1"/>
    </source>
</evidence>
<comment type="caution">
    <text evidence="2">The sequence shown here is derived from an EMBL/GenBank/DDBJ whole genome shotgun (WGS) entry which is preliminary data.</text>
</comment>
<dbReference type="Proteomes" id="UP001234178">
    <property type="component" value="Unassembled WGS sequence"/>
</dbReference>
<evidence type="ECO:0000256" key="1">
    <source>
        <dbReference type="SAM" id="MobiDB-lite"/>
    </source>
</evidence>
<dbReference type="EMBL" id="JAOYFB010000040">
    <property type="protein sequence ID" value="KAK4036541.1"/>
    <property type="molecule type" value="Genomic_DNA"/>
</dbReference>
<evidence type="ECO:0000313" key="3">
    <source>
        <dbReference type="Proteomes" id="UP001234178"/>
    </source>
</evidence>
<sequence length="86" mass="9462">MAGRQQNSFLSSMVNELKQKTSSMNQTSSEHEQQMSSSSSSIRTSVTSSSASYSTATVEGQNPGNGAEEEFYDNDVRDWLNNDQVE</sequence>
<feature type="region of interest" description="Disordered" evidence="1">
    <location>
        <begin position="1"/>
        <end position="86"/>
    </location>
</feature>
<organism evidence="2 3">
    <name type="scientific">Daphnia magna</name>
    <dbReference type="NCBI Taxonomy" id="35525"/>
    <lineage>
        <taxon>Eukaryota</taxon>
        <taxon>Metazoa</taxon>
        <taxon>Ecdysozoa</taxon>
        <taxon>Arthropoda</taxon>
        <taxon>Crustacea</taxon>
        <taxon>Branchiopoda</taxon>
        <taxon>Diplostraca</taxon>
        <taxon>Cladocera</taxon>
        <taxon>Anomopoda</taxon>
        <taxon>Daphniidae</taxon>
        <taxon>Daphnia</taxon>
    </lineage>
</organism>
<keyword evidence="3" id="KW-1185">Reference proteome</keyword>
<proteinExistence type="predicted"/>
<reference evidence="2 3" key="1">
    <citation type="journal article" date="2023" name="Nucleic Acids Res.">
        <title>The hologenome of Daphnia magna reveals possible DNA methylation and microbiome-mediated evolution of the host genome.</title>
        <authorList>
            <person name="Chaturvedi A."/>
            <person name="Li X."/>
            <person name="Dhandapani V."/>
            <person name="Marshall H."/>
            <person name="Kissane S."/>
            <person name="Cuenca-Cambronero M."/>
            <person name="Asole G."/>
            <person name="Calvet F."/>
            <person name="Ruiz-Romero M."/>
            <person name="Marangio P."/>
            <person name="Guigo R."/>
            <person name="Rago D."/>
            <person name="Mirbahai L."/>
            <person name="Eastwood N."/>
            <person name="Colbourne J.K."/>
            <person name="Zhou J."/>
            <person name="Mallon E."/>
            <person name="Orsini L."/>
        </authorList>
    </citation>
    <scope>NUCLEOTIDE SEQUENCE [LARGE SCALE GENOMIC DNA]</scope>
    <source>
        <strain evidence="2">LRV0_1</strain>
    </source>
</reference>
<feature type="compositionally biased region" description="Low complexity" evidence="1">
    <location>
        <begin position="34"/>
        <end position="57"/>
    </location>
</feature>
<feature type="compositionally biased region" description="Polar residues" evidence="1">
    <location>
        <begin position="1"/>
        <end position="26"/>
    </location>
</feature>
<name>A0ABR0B4C4_9CRUS</name>